<accession>A0A4Z2DC03</accession>
<dbReference type="CDD" id="cd09076">
    <property type="entry name" value="L1-EN"/>
    <property type="match status" value="1"/>
</dbReference>
<keyword evidence="3" id="KW-1185">Reference proteome</keyword>
<dbReference type="Gene3D" id="3.60.10.10">
    <property type="entry name" value="Endonuclease/exonuclease/phosphatase"/>
    <property type="match status" value="1"/>
</dbReference>
<reference evidence="2 3" key="1">
    <citation type="submission" date="2019-03" db="EMBL/GenBank/DDBJ databases">
        <title>An improved genome assembly of the fluke Schistosoma japonicum.</title>
        <authorList>
            <person name="Hu W."/>
            <person name="Luo F."/>
            <person name="Yin M."/>
            <person name="Mo X."/>
            <person name="Sun C."/>
            <person name="Wu Q."/>
            <person name="Zhu B."/>
            <person name="Xiang M."/>
            <person name="Wang J."/>
            <person name="Wang Y."/>
            <person name="Zhang T."/>
            <person name="Xu B."/>
            <person name="Zheng H."/>
            <person name="Feng Z."/>
        </authorList>
    </citation>
    <scope>NUCLEOTIDE SEQUENCE [LARGE SCALE GENOMIC DNA]</scope>
    <source>
        <strain evidence="2">HuSjv2</strain>
        <tissue evidence="2">Worms</tissue>
    </source>
</reference>
<evidence type="ECO:0000256" key="1">
    <source>
        <dbReference type="SAM" id="MobiDB-lite"/>
    </source>
</evidence>
<dbReference type="SUPFAM" id="SSF56219">
    <property type="entry name" value="DNase I-like"/>
    <property type="match status" value="1"/>
</dbReference>
<feature type="non-terminal residue" evidence="2">
    <location>
        <position position="1"/>
    </location>
</feature>
<proteinExistence type="predicted"/>
<dbReference type="STRING" id="6182.A0A4Z2DC03"/>
<evidence type="ECO:0000313" key="3">
    <source>
        <dbReference type="Proteomes" id="UP000311919"/>
    </source>
</evidence>
<sequence>RSLELMVNGNSGLWLGKNEHLYGKAFKCGANTQKTLHKKVVRDRPQAVVPWALRSRSQVSETDTNLPSFSGSSRNTLPRCGQPGSENRPPYSQKHKSLNRISMISTTNSTHIPSSHCTANANDASSRKVIPGLLKPRSRLHVGALNVRTLSQIGQQASLARTLESRSINVCCVSETRIHDPSKIINLISPYRNKEAARFTLRVSGSPDAASRGLAGVGIALSCRAELALLDWIPVNNRDTRRCLFVVSACAPTDCSSDKVKDEFYSKLTDLLQKARRSDIRRLGGCYGVTAQRTDNGDRLLQLCSDNRLFLANTNFRHKEKHLLTWRPPKSSQRWTQLDHIAISHRWRGSIEDCRSFWGTCVDSDHALVRVRICLRLTG</sequence>
<dbReference type="InterPro" id="IPR036691">
    <property type="entry name" value="Endo/exonu/phosph_ase_sf"/>
</dbReference>
<organism evidence="2 3">
    <name type="scientific">Schistosoma japonicum</name>
    <name type="common">Blood fluke</name>
    <dbReference type="NCBI Taxonomy" id="6182"/>
    <lineage>
        <taxon>Eukaryota</taxon>
        <taxon>Metazoa</taxon>
        <taxon>Spiralia</taxon>
        <taxon>Lophotrochozoa</taxon>
        <taxon>Platyhelminthes</taxon>
        <taxon>Trematoda</taxon>
        <taxon>Digenea</taxon>
        <taxon>Strigeidida</taxon>
        <taxon>Schistosomatoidea</taxon>
        <taxon>Schistosomatidae</taxon>
        <taxon>Schistosoma</taxon>
    </lineage>
</organism>
<dbReference type="EMBL" id="SKCS01000181">
    <property type="protein sequence ID" value="TNN14021.1"/>
    <property type="molecule type" value="Genomic_DNA"/>
</dbReference>
<name>A0A4Z2DC03_SCHJA</name>
<evidence type="ECO:0000313" key="2">
    <source>
        <dbReference type="EMBL" id="TNN14021.1"/>
    </source>
</evidence>
<gene>
    <name evidence="2" type="ORF">EWB00_002564</name>
</gene>
<feature type="region of interest" description="Disordered" evidence="1">
    <location>
        <begin position="56"/>
        <end position="96"/>
    </location>
</feature>
<feature type="non-terminal residue" evidence="2">
    <location>
        <position position="379"/>
    </location>
</feature>
<comment type="caution">
    <text evidence="2">The sequence shown here is derived from an EMBL/GenBank/DDBJ whole genome shotgun (WGS) entry which is preliminary data.</text>
</comment>
<protein>
    <submittedName>
        <fullName evidence="2">Craniofacial development protein</fullName>
    </submittedName>
</protein>
<dbReference type="OrthoDB" id="6242194at2759"/>
<dbReference type="AlphaFoldDB" id="A0A4Z2DC03"/>
<feature type="compositionally biased region" description="Polar residues" evidence="1">
    <location>
        <begin position="56"/>
        <end position="76"/>
    </location>
</feature>
<dbReference type="Proteomes" id="UP000311919">
    <property type="component" value="Unassembled WGS sequence"/>
</dbReference>